<keyword evidence="3" id="KW-1185">Reference proteome</keyword>
<sequence>MSGRSRVGNLENLEDSLPSWISEHLGEASSYMTNEMNRLPSTSRENLPEASPLGNDSSNHGGDPGLVTHSPLDDLFSTMTQGDLDHLRKTYSFPMGVQARIVAEGEIILSTCPDEVTFYEAIFPIGHRCFYTLFKNPKPDLGWLYFKVRPGKNVLKESPSNVKGWKNRFFFVSRDDWEILSNTTSDEVPRVPRNKFPLLIDTEEVRMRKVLRNIGPGGYFNVLDVLDSRTFHRFFAPSHGKASFNGRDKDTSGDGTVAALGDEGESLRLRDESPQIESPRDESVEYLRIIKKEWRRILPPLPDLTMLRLLGGKVPDPLEIMSSDNKRNGVNNVTATNNAVSTLGTSNVMPRPTSVTAGHREKPDKFNGLNFKRWQQKMLFYLTTLNLATNLCEDIPGSSKNETNSLTVTTMEA</sequence>
<evidence type="ECO:0000256" key="1">
    <source>
        <dbReference type="SAM" id="MobiDB-lite"/>
    </source>
</evidence>
<reference evidence="3" key="1">
    <citation type="submission" date="2019-07" db="EMBL/GenBank/DDBJ databases">
        <title>De Novo Assembly of kiwifruit Actinidia rufa.</title>
        <authorList>
            <person name="Sugita-Konishi S."/>
            <person name="Sato K."/>
            <person name="Mori E."/>
            <person name="Abe Y."/>
            <person name="Kisaki G."/>
            <person name="Hamano K."/>
            <person name="Suezawa K."/>
            <person name="Otani M."/>
            <person name="Fukuda T."/>
            <person name="Manabe T."/>
            <person name="Gomi K."/>
            <person name="Tabuchi M."/>
            <person name="Akimitsu K."/>
            <person name="Kataoka I."/>
        </authorList>
    </citation>
    <scope>NUCLEOTIDE SEQUENCE [LARGE SCALE GENOMIC DNA]</scope>
    <source>
        <strain evidence="3">cv. Fuchu</strain>
    </source>
</reference>
<dbReference type="AlphaFoldDB" id="A0A7J0DFQ6"/>
<proteinExistence type="predicted"/>
<comment type="caution">
    <text evidence="2">The sequence shown here is derived from an EMBL/GenBank/DDBJ whole genome shotgun (WGS) entry which is preliminary data.</text>
</comment>
<accession>A0A7J0DFQ6</accession>
<gene>
    <name evidence="2" type="ORF">Acr_00g0031980</name>
</gene>
<organism evidence="2 3">
    <name type="scientific">Actinidia rufa</name>
    <dbReference type="NCBI Taxonomy" id="165716"/>
    <lineage>
        <taxon>Eukaryota</taxon>
        <taxon>Viridiplantae</taxon>
        <taxon>Streptophyta</taxon>
        <taxon>Embryophyta</taxon>
        <taxon>Tracheophyta</taxon>
        <taxon>Spermatophyta</taxon>
        <taxon>Magnoliopsida</taxon>
        <taxon>eudicotyledons</taxon>
        <taxon>Gunneridae</taxon>
        <taxon>Pentapetalae</taxon>
        <taxon>asterids</taxon>
        <taxon>Ericales</taxon>
        <taxon>Actinidiaceae</taxon>
        <taxon>Actinidia</taxon>
    </lineage>
</organism>
<name>A0A7J0DFQ6_9ERIC</name>
<feature type="region of interest" description="Disordered" evidence="1">
    <location>
        <begin position="39"/>
        <end position="72"/>
    </location>
</feature>
<protein>
    <submittedName>
        <fullName evidence="2">Uncharacterized protein</fullName>
    </submittedName>
</protein>
<evidence type="ECO:0000313" key="3">
    <source>
        <dbReference type="Proteomes" id="UP000585474"/>
    </source>
</evidence>
<dbReference type="Proteomes" id="UP000585474">
    <property type="component" value="Unassembled WGS sequence"/>
</dbReference>
<dbReference type="OrthoDB" id="685909at2759"/>
<dbReference type="EMBL" id="BJWL01000202">
    <property type="protein sequence ID" value="GFS34046.1"/>
    <property type="molecule type" value="Genomic_DNA"/>
</dbReference>
<evidence type="ECO:0000313" key="2">
    <source>
        <dbReference type="EMBL" id="GFS34046.1"/>
    </source>
</evidence>